<gene>
    <name evidence="7" type="primary">LOC118315584</name>
    <name evidence="6" type="ORF">F2P81_006408</name>
</gene>
<evidence type="ECO:0000259" key="5">
    <source>
        <dbReference type="PROSITE" id="PS51132"/>
    </source>
</evidence>
<organism evidence="6 8">
    <name type="scientific">Scophthalmus maximus</name>
    <name type="common">Turbot</name>
    <name type="synonym">Psetta maxima</name>
    <dbReference type="NCBI Taxonomy" id="52904"/>
    <lineage>
        <taxon>Eukaryota</taxon>
        <taxon>Metazoa</taxon>
        <taxon>Chordata</taxon>
        <taxon>Craniata</taxon>
        <taxon>Vertebrata</taxon>
        <taxon>Euteleostomi</taxon>
        <taxon>Actinopterygii</taxon>
        <taxon>Neopterygii</taxon>
        <taxon>Teleostei</taxon>
        <taxon>Neoteleostei</taxon>
        <taxon>Acanthomorphata</taxon>
        <taxon>Carangaria</taxon>
        <taxon>Pleuronectiformes</taxon>
        <taxon>Pleuronectoidei</taxon>
        <taxon>Scophthalmidae</taxon>
        <taxon>Scophthalmus</taxon>
    </lineage>
</organism>
<feature type="domain" description="Olfactomedin-like" evidence="5">
    <location>
        <begin position="185"/>
        <end position="462"/>
    </location>
</feature>
<evidence type="ECO:0000313" key="6">
    <source>
        <dbReference type="EMBL" id="KAF0040510.1"/>
    </source>
</evidence>
<evidence type="ECO:0000256" key="2">
    <source>
        <dbReference type="ARBA" id="ARBA00022525"/>
    </source>
</evidence>
<proteinExistence type="predicted"/>
<dbReference type="EMBL" id="VEVO01000006">
    <property type="protein sequence ID" value="KAF0040510.1"/>
    <property type="molecule type" value="Genomic_DNA"/>
</dbReference>
<dbReference type="Ensembl" id="ENSSMAT00000082966.1">
    <property type="protein sequence ID" value="ENSSMAP00000056702.1"/>
    <property type="gene ID" value="ENSSMAG00000023873.1"/>
</dbReference>
<accession>A0A6A4T9C5</accession>
<dbReference type="GO" id="GO:0005615">
    <property type="term" value="C:extracellular space"/>
    <property type="evidence" value="ECO:0007669"/>
    <property type="project" value="TreeGrafter"/>
</dbReference>
<dbReference type="KEGG" id="smau:118315584"/>
<dbReference type="GeneTree" id="ENSGT00940000165829"/>
<keyword evidence="2" id="KW-0964">Secreted</keyword>
<name>A0A6A4T9C5_SCOMX</name>
<evidence type="ECO:0000256" key="3">
    <source>
        <dbReference type="PROSITE-ProRule" id="PRU00446"/>
    </source>
</evidence>
<keyword evidence="4" id="KW-0732">Signal</keyword>
<dbReference type="OrthoDB" id="8626508at2759"/>
<protein>
    <submittedName>
        <fullName evidence="7">Si:ch211-194m7.4</fullName>
    </submittedName>
</protein>
<dbReference type="PANTHER" id="PTHR23192:SF31">
    <property type="entry name" value="OLFACTOMEDIN-4-LIKE"/>
    <property type="match status" value="1"/>
</dbReference>
<dbReference type="InterPro" id="IPR003112">
    <property type="entry name" value="Olfac-like_dom"/>
</dbReference>
<dbReference type="RefSeq" id="XP_035498883.1">
    <property type="nucleotide sequence ID" value="XM_035642990.2"/>
</dbReference>
<reference evidence="6 8" key="1">
    <citation type="submission" date="2019-06" db="EMBL/GenBank/DDBJ databases">
        <title>Draft genomes of female and male turbot (Scophthalmus maximus).</title>
        <authorList>
            <person name="Xu H."/>
            <person name="Xu X.-W."/>
            <person name="Shao C."/>
            <person name="Chen S."/>
        </authorList>
    </citation>
    <scope>NUCLEOTIDE SEQUENCE [LARGE SCALE GENOMIC DNA]</scope>
    <source>
        <strain evidence="6">Ysfricsl-2016a</strain>
        <tissue evidence="6">Blood</tissue>
    </source>
</reference>
<dbReference type="Pfam" id="PF02191">
    <property type="entry name" value="OLF"/>
    <property type="match status" value="1"/>
</dbReference>
<dbReference type="Proteomes" id="UP000438429">
    <property type="component" value="Unassembled WGS sequence"/>
</dbReference>
<dbReference type="GO" id="GO:0007165">
    <property type="term" value="P:signal transduction"/>
    <property type="evidence" value="ECO:0007669"/>
    <property type="project" value="TreeGrafter"/>
</dbReference>
<evidence type="ECO:0000256" key="4">
    <source>
        <dbReference type="SAM" id="SignalP"/>
    </source>
</evidence>
<dbReference type="PROSITE" id="PS51132">
    <property type="entry name" value="OLF"/>
    <property type="match status" value="1"/>
</dbReference>
<dbReference type="InterPro" id="IPR050605">
    <property type="entry name" value="Olfactomedin-like_domain"/>
</dbReference>
<feature type="chain" id="PRO_5044628712" evidence="4">
    <location>
        <begin position="18"/>
        <end position="462"/>
    </location>
</feature>
<feature type="signal peptide" evidence="4">
    <location>
        <begin position="1"/>
        <end position="17"/>
    </location>
</feature>
<evidence type="ECO:0000313" key="8">
    <source>
        <dbReference type="Proteomes" id="UP000438429"/>
    </source>
</evidence>
<reference evidence="7" key="3">
    <citation type="submission" date="2023-05" db="EMBL/GenBank/DDBJ databases">
        <title>High-quality long-read genome of Scophthalmus maximus.</title>
        <authorList>
            <person name="Lien S."/>
            <person name="Martinez P."/>
        </authorList>
    </citation>
    <scope>NUCLEOTIDE SEQUENCE [LARGE SCALE GENOMIC DNA]</scope>
</reference>
<comment type="subcellular location">
    <subcellularLocation>
        <location evidence="1">Secreted</location>
    </subcellularLocation>
</comment>
<dbReference type="SMART" id="SM00284">
    <property type="entry name" value="OLF"/>
    <property type="match status" value="1"/>
</dbReference>
<reference evidence="7" key="4">
    <citation type="submission" date="2025-05" db="UniProtKB">
        <authorList>
            <consortium name="Ensembl"/>
        </authorList>
    </citation>
    <scope>IDENTIFICATION</scope>
</reference>
<comment type="caution">
    <text evidence="3">Lacks conserved residue(s) required for the propagation of feature annotation.</text>
</comment>
<dbReference type="AlphaFoldDB" id="A0A6A4T9C5"/>
<reference evidence="7" key="2">
    <citation type="submission" date="2020-05" db="EMBL/GenBank/DDBJ databases">
        <authorList>
            <person name="Moser M."/>
        </authorList>
    </citation>
    <scope>NUCLEOTIDE SEQUENCE [LARGE SCALE GENOMIC DNA]</scope>
</reference>
<evidence type="ECO:0000256" key="1">
    <source>
        <dbReference type="ARBA" id="ARBA00004613"/>
    </source>
</evidence>
<dbReference type="GeneID" id="118315584"/>
<evidence type="ECO:0000313" key="7">
    <source>
        <dbReference type="Ensembl" id="ENSSMAP00000056702.1"/>
    </source>
</evidence>
<sequence length="462" mass="52364">MLILLLLLLTFTDDGKAQRVSGWKTNGSCVCEVNSNMWSFPAVKYEAVLQQVMSCEGSLSNLQEQVRLSHQVLPQIQVLVKNVTARLQPYQYLHYQGLYSDLSLRLLGQELVQLETDVSAIHSQFNNAKTQKLSKELGKLRKDIDRMTTSDTINIKTVKEKLRYLKNTAESCKSIPKDFRGKGRYCLKGLVTNISEPVMTKVSPHGKSYISGSWGKQAQMDSEGQKTSYWVQPLINSHIWGNTLRVYQNYDDFMVSANHKDFTFAPSHTHANAIEGPSAVLYGEALYYHCYRSADVCRYDLKTNSVKRVTLPGTGVGFNNKFPYCYYDCRSNSDVDVEADETGLWAIYATVGNHGNLVATQLVWDSESETLNVSHTWETRMFKKAVSNAFMVCGVLYATRYLDEYHEEVFYAFDTATGNEDNSLALRLEKVAKGVASLSYNPTNRQIYMYNDGYLLAFEGHF</sequence>
<dbReference type="Proteomes" id="UP000694558">
    <property type="component" value="Chromosome 10"/>
</dbReference>
<dbReference type="PANTHER" id="PTHR23192">
    <property type="entry name" value="OLFACTOMEDIN-RELATED"/>
    <property type="match status" value="1"/>
</dbReference>